<dbReference type="GO" id="GO:0006313">
    <property type="term" value="P:DNA transposition"/>
    <property type="evidence" value="ECO:0007669"/>
    <property type="project" value="InterPro"/>
</dbReference>
<dbReference type="InterPro" id="IPR002514">
    <property type="entry name" value="Transposase_8"/>
</dbReference>
<dbReference type="STRING" id="1472767.AOX59_03475"/>
<dbReference type="GO" id="GO:0004803">
    <property type="term" value="F:transposase activity"/>
    <property type="evidence" value="ECO:0007669"/>
    <property type="project" value="InterPro"/>
</dbReference>
<keyword evidence="2" id="KW-1185">Reference proteome</keyword>
<dbReference type="AlphaFoldDB" id="A0A0U4F4Q6"/>
<dbReference type="SUPFAM" id="SSF46689">
    <property type="entry name" value="Homeodomain-like"/>
    <property type="match status" value="1"/>
</dbReference>
<dbReference type="EMBL" id="CP013862">
    <property type="protein sequence ID" value="ALX47747.1"/>
    <property type="molecule type" value="Genomic_DNA"/>
</dbReference>
<accession>A0A0U4F4Q6</accession>
<dbReference type="Pfam" id="PF01527">
    <property type="entry name" value="HTH_Tnp_1"/>
    <property type="match status" value="1"/>
</dbReference>
<evidence type="ECO:0000313" key="1">
    <source>
        <dbReference type="EMBL" id="ALX47747.1"/>
    </source>
</evidence>
<reference evidence="1 2" key="1">
    <citation type="submission" date="2016-01" db="EMBL/GenBank/DDBJ databases">
        <title>Complete genome sequence of strain Lentibacillus amyloliquefaciens LAM0015T isolated from saline sediment.</title>
        <authorList>
            <person name="Wang J.-L."/>
            <person name="He M.-X."/>
        </authorList>
    </citation>
    <scope>NUCLEOTIDE SEQUENCE [LARGE SCALE GENOMIC DNA]</scope>
    <source>
        <strain evidence="1 2">LAM0015</strain>
    </source>
</reference>
<dbReference type="Proteomes" id="UP000050331">
    <property type="component" value="Chromosome"/>
</dbReference>
<dbReference type="RefSeq" id="WP_068441894.1">
    <property type="nucleotide sequence ID" value="NZ_CP013862.1"/>
</dbReference>
<dbReference type="GO" id="GO:0003677">
    <property type="term" value="F:DNA binding"/>
    <property type="evidence" value="ECO:0007669"/>
    <property type="project" value="InterPro"/>
</dbReference>
<proteinExistence type="predicted"/>
<sequence length="103" mass="12042">MRRTRYSEEFKMQAVKEAMETEKPSVVARRYDLNANMVGRWVREYKNGKFGNTDVASVPDIDTKELSSENDHLKQLLGEKDLEISVLRHLVKKQNPHLLKNLK</sequence>
<dbReference type="OrthoDB" id="1707197at2"/>
<name>A0A0U4F4Q6_9BACI</name>
<evidence type="ECO:0000313" key="2">
    <source>
        <dbReference type="Proteomes" id="UP000050331"/>
    </source>
</evidence>
<organism evidence="1 2">
    <name type="scientific">Lentibacillus amyloliquefaciens</name>
    <dbReference type="NCBI Taxonomy" id="1472767"/>
    <lineage>
        <taxon>Bacteria</taxon>
        <taxon>Bacillati</taxon>
        <taxon>Bacillota</taxon>
        <taxon>Bacilli</taxon>
        <taxon>Bacillales</taxon>
        <taxon>Bacillaceae</taxon>
        <taxon>Lentibacillus</taxon>
    </lineage>
</organism>
<dbReference type="KEGG" id="lao:AOX59_03475"/>
<protein>
    <submittedName>
        <fullName evidence="1">Transposase</fullName>
    </submittedName>
</protein>
<dbReference type="InterPro" id="IPR009057">
    <property type="entry name" value="Homeodomain-like_sf"/>
</dbReference>
<gene>
    <name evidence="1" type="ORF">AOX59_03475</name>
</gene>